<reference evidence="1 2" key="1">
    <citation type="submission" date="2021-01" db="EMBL/GenBank/DDBJ databases">
        <title>Genomic Encyclopedia of Type Strains, Phase IV (KMG-IV): sequencing the most valuable type-strain genomes for metagenomic binning, comparative biology and taxonomic classification.</title>
        <authorList>
            <person name="Goeker M."/>
        </authorList>
    </citation>
    <scope>NUCLEOTIDE SEQUENCE [LARGE SCALE GENOMIC DNA]</scope>
    <source>
        <strain evidence="1 2">DSM 105453</strain>
    </source>
</reference>
<gene>
    <name evidence="1" type="ORF">JOC94_003170</name>
</gene>
<dbReference type="Proteomes" id="UP000823485">
    <property type="component" value="Unassembled WGS sequence"/>
</dbReference>
<evidence type="ECO:0000313" key="1">
    <source>
        <dbReference type="EMBL" id="MBM7716159.1"/>
    </source>
</evidence>
<proteinExistence type="predicted"/>
<protein>
    <submittedName>
        <fullName evidence="1">DNA-binding LytR/AlgR family response regulator</fullName>
    </submittedName>
</protein>
<comment type="caution">
    <text evidence="1">The sequence shown here is derived from an EMBL/GenBank/DDBJ whole genome shotgun (WGS) entry which is preliminary data.</text>
</comment>
<accession>A0ABS2R975</accession>
<name>A0ABS2R975_9BACI</name>
<dbReference type="Gene3D" id="3.40.50.2300">
    <property type="match status" value="1"/>
</dbReference>
<dbReference type="GO" id="GO:0003677">
    <property type="term" value="F:DNA binding"/>
    <property type="evidence" value="ECO:0007669"/>
    <property type="project" value="UniProtKB-KW"/>
</dbReference>
<organism evidence="1 2">
    <name type="scientific">Siminovitchia thermophila</name>
    <dbReference type="NCBI Taxonomy" id="1245522"/>
    <lineage>
        <taxon>Bacteria</taxon>
        <taxon>Bacillati</taxon>
        <taxon>Bacillota</taxon>
        <taxon>Bacilli</taxon>
        <taxon>Bacillales</taxon>
        <taxon>Bacillaceae</taxon>
        <taxon>Siminovitchia</taxon>
    </lineage>
</organism>
<sequence>MSIFILEDDVIQAQHLKRLVEEICEKHQLPHDFIEVTSKSADIIEKIPLTTFVPIYFLDIEIKSEERKGLQVAQEIREYDAPRHYCICHNAFRICADLLSIYGVCFNVY</sequence>
<keyword evidence="2" id="KW-1185">Reference proteome</keyword>
<dbReference type="EMBL" id="JAFBFH010000023">
    <property type="protein sequence ID" value="MBM7716159.1"/>
    <property type="molecule type" value="Genomic_DNA"/>
</dbReference>
<evidence type="ECO:0000313" key="2">
    <source>
        <dbReference type="Proteomes" id="UP000823485"/>
    </source>
</evidence>
<keyword evidence="1" id="KW-0238">DNA-binding</keyword>